<feature type="compositionally biased region" description="Polar residues" evidence="5">
    <location>
        <begin position="806"/>
        <end position="835"/>
    </location>
</feature>
<keyword evidence="9" id="KW-1185">Reference proteome</keyword>
<dbReference type="EMBL" id="BAABME010005143">
    <property type="protein sequence ID" value="GAA0164748.1"/>
    <property type="molecule type" value="Genomic_DNA"/>
</dbReference>
<evidence type="ECO:0000256" key="2">
    <source>
        <dbReference type="ARBA" id="ARBA00022763"/>
    </source>
</evidence>
<dbReference type="AlphaFoldDB" id="A0AAV3QQ63"/>
<comment type="caution">
    <text evidence="8">The sequence shown here is derived from an EMBL/GenBank/DDBJ whole genome shotgun (WGS) entry which is preliminary data.</text>
</comment>
<keyword evidence="3" id="KW-0234">DNA repair</keyword>
<feature type="domain" description="Chromatin assembly factor 1 subunit A dimerization" evidence="6">
    <location>
        <begin position="486"/>
        <end position="550"/>
    </location>
</feature>
<dbReference type="GO" id="GO:0033186">
    <property type="term" value="C:CAF-1 complex"/>
    <property type="evidence" value="ECO:0007669"/>
    <property type="project" value="TreeGrafter"/>
</dbReference>
<dbReference type="InterPro" id="IPR048800">
    <property type="entry name" value="Cac1-like_C"/>
</dbReference>
<evidence type="ECO:0000259" key="7">
    <source>
        <dbReference type="Pfam" id="PF21796"/>
    </source>
</evidence>
<evidence type="ECO:0000256" key="4">
    <source>
        <dbReference type="ARBA" id="ARBA00023242"/>
    </source>
</evidence>
<protein>
    <submittedName>
        <fullName evidence="8">Chromatin/chromatin-binding, or -regulatory protein</fullName>
    </submittedName>
</protein>
<evidence type="ECO:0000259" key="6">
    <source>
        <dbReference type="Pfam" id="PF12253"/>
    </source>
</evidence>
<dbReference type="GO" id="GO:0006281">
    <property type="term" value="P:DNA repair"/>
    <property type="evidence" value="ECO:0007669"/>
    <property type="project" value="UniProtKB-KW"/>
</dbReference>
<name>A0AAV3QQ63_LITER</name>
<proteinExistence type="predicted"/>
<dbReference type="Proteomes" id="UP001454036">
    <property type="component" value="Unassembled WGS sequence"/>
</dbReference>
<evidence type="ECO:0000256" key="3">
    <source>
        <dbReference type="ARBA" id="ARBA00023204"/>
    </source>
</evidence>
<dbReference type="Pfam" id="PF12253">
    <property type="entry name" value="CAF1A_dimeriz"/>
    <property type="match status" value="1"/>
</dbReference>
<accession>A0AAV3QQ63</accession>
<feature type="region of interest" description="Disordered" evidence="5">
    <location>
        <begin position="238"/>
        <end position="273"/>
    </location>
</feature>
<evidence type="ECO:0000313" key="8">
    <source>
        <dbReference type="EMBL" id="GAA0164748.1"/>
    </source>
</evidence>
<feature type="region of interest" description="Disordered" evidence="5">
    <location>
        <begin position="300"/>
        <end position="327"/>
    </location>
</feature>
<dbReference type="Pfam" id="PF21796">
    <property type="entry name" value="Cac1_C"/>
    <property type="match status" value="1"/>
</dbReference>
<feature type="region of interest" description="Disordered" evidence="5">
    <location>
        <begin position="513"/>
        <end position="575"/>
    </location>
</feature>
<feature type="region of interest" description="Disordered" evidence="5">
    <location>
        <begin position="797"/>
        <end position="835"/>
    </location>
</feature>
<dbReference type="InterPro" id="IPR022043">
    <property type="entry name" value="CAF1A_DD"/>
</dbReference>
<keyword evidence="4" id="KW-0539">Nucleus</keyword>
<evidence type="ECO:0000256" key="1">
    <source>
        <dbReference type="ARBA" id="ARBA00004123"/>
    </source>
</evidence>
<sequence>MTDMMEIEQKDVDLGVKRSQKKSKKRKRVDDIVGILEEKDVKIKELNDEMESLFGFYNEVKMKKDGVFCVEDMLLNGGISLDSSIAIVMEESSLTLSNLVEFVFEKLRGKFGSSENGGGISLASVKSKVILIGQRCYYGLYNADADVLEDDSDRALWCWETRDLKLMPKSTRNLLKIRRTCRKKIHDRIMALSSMIDVLKKSQIHEHCQPDLVKASEKLGKMLSEEDIRKLVESMAQKNDNEMTDKDDAKHGEKISIKQLEKSKREAEKEKKRVTRELLKEKLQSEKELKRLQDEAEKEARRREKEEYEKSKQLKKQQEELEKDQQRKEKEKAELKLQLSLKKQASLMERFLKKAKPASTSLGGQSLQATSTTNADDKFHVSVTQSMDDILSLNDQFDSEHLWRCHLNSWRPLRHSRKLHWSIRQKPKRELVKELKLSTNTETCHDEELNVDRVVDGSVDQSTKSTFCHSNTEVFPRPQKLKRHKQLLQFDKTNRPPFYGFWPTKSQVVKARRPFEKDPDLDYEIDSDEEWEEEEPGESLSDCDKDDEDETLEGGCPRGEDEEESEDGFFVPDGYLSEDEGVEMEKMELDELNEGRNSTASLDTPQCENIVILLRQQKYLRSMTDHALRKNQPLVILNLAHEKAPLLLAEDLMGVDKIEKMCLQALSMCAFPDSPQIEISVCDNMVEENKEACSTTSDTNILPVTTGAAISDSDVPQIIAVVQSNSQGISKIIEALQNKFPNTSKTQLRNKVREIADFCNNRWQVKKDVMVKFGLPTSPEIVRGKNRSVATFFSKRCQPPGKHFNPNETSPQSVKPGSLSQMQHCSTNTEDVSIP</sequence>
<dbReference type="GO" id="GO:0006334">
    <property type="term" value="P:nucleosome assembly"/>
    <property type="evidence" value="ECO:0007669"/>
    <property type="project" value="TreeGrafter"/>
</dbReference>
<evidence type="ECO:0000313" key="9">
    <source>
        <dbReference type="Proteomes" id="UP001454036"/>
    </source>
</evidence>
<reference evidence="8 9" key="1">
    <citation type="submission" date="2024-01" db="EMBL/GenBank/DDBJ databases">
        <title>The complete chloroplast genome sequence of Lithospermum erythrorhizon: insights into the phylogenetic relationship among Boraginaceae species and the maternal lineages of purple gromwells.</title>
        <authorList>
            <person name="Okada T."/>
            <person name="Watanabe K."/>
        </authorList>
    </citation>
    <scope>NUCLEOTIDE SEQUENCE [LARGE SCALE GENOMIC DNA]</scope>
</reference>
<evidence type="ECO:0000256" key="5">
    <source>
        <dbReference type="SAM" id="MobiDB-lite"/>
    </source>
</evidence>
<feature type="compositionally biased region" description="Basic and acidic residues" evidence="5">
    <location>
        <begin position="239"/>
        <end position="273"/>
    </location>
</feature>
<feature type="domain" description="Chromatin assembly factor 1 subunit Cac1-like C-terminal" evidence="7">
    <location>
        <begin position="716"/>
        <end position="765"/>
    </location>
</feature>
<dbReference type="PANTHER" id="PTHR15272:SF0">
    <property type="entry name" value="CHROMATIN ASSEMBLY FACTOR 1 SUBUNIT A"/>
    <property type="match status" value="1"/>
</dbReference>
<feature type="compositionally biased region" description="Acidic residues" evidence="5">
    <location>
        <begin position="521"/>
        <end position="537"/>
    </location>
</feature>
<comment type="subcellular location">
    <subcellularLocation>
        <location evidence="1">Nucleus</location>
    </subcellularLocation>
</comment>
<organism evidence="8 9">
    <name type="scientific">Lithospermum erythrorhizon</name>
    <name type="common">Purple gromwell</name>
    <name type="synonym">Lithospermum officinale var. erythrorhizon</name>
    <dbReference type="NCBI Taxonomy" id="34254"/>
    <lineage>
        <taxon>Eukaryota</taxon>
        <taxon>Viridiplantae</taxon>
        <taxon>Streptophyta</taxon>
        <taxon>Embryophyta</taxon>
        <taxon>Tracheophyta</taxon>
        <taxon>Spermatophyta</taxon>
        <taxon>Magnoliopsida</taxon>
        <taxon>eudicotyledons</taxon>
        <taxon>Gunneridae</taxon>
        <taxon>Pentapetalae</taxon>
        <taxon>asterids</taxon>
        <taxon>lamiids</taxon>
        <taxon>Boraginales</taxon>
        <taxon>Boraginaceae</taxon>
        <taxon>Boraginoideae</taxon>
        <taxon>Lithospermeae</taxon>
        <taxon>Lithospermum</taxon>
    </lineage>
</organism>
<keyword evidence="2" id="KW-0227">DNA damage</keyword>
<dbReference type="GO" id="GO:0005634">
    <property type="term" value="C:nucleus"/>
    <property type="evidence" value="ECO:0007669"/>
    <property type="project" value="UniProtKB-SubCell"/>
</dbReference>
<dbReference type="PANTHER" id="PTHR15272">
    <property type="entry name" value="CHROMATIN ASSEMBLY FACTOR 1 SUBUNIT A CAF-1 SUBUNIT A"/>
    <property type="match status" value="1"/>
</dbReference>
<gene>
    <name evidence="8" type="ORF">LIER_20308</name>
</gene>